<evidence type="ECO:0000256" key="2">
    <source>
        <dbReference type="PIRSR" id="PIRSR000097-1"/>
    </source>
</evidence>
<comment type="caution">
    <text evidence="6">The sequence shown here is derived from an EMBL/GenBank/DDBJ whole genome shotgun (WGS) entry which is preliminary data.</text>
</comment>
<dbReference type="FunFam" id="3.20.20.100:FF:000002">
    <property type="entry name" value="2,5-diketo-D-gluconic acid reductase A"/>
    <property type="match status" value="1"/>
</dbReference>
<dbReference type="InterPro" id="IPR023210">
    <property type="entry name" value="NADP_OxRdtase_dom"/>
</dbReference>
<dbReference type="Pfam" id="PF00248">
    <property type="entry name" value="Aldo_ket_red"/>
    <property type="match status" value="1"/>
</dbReference>
<dbReference type="PRINTS" id="PR00069">
    <property type="entry name" value="ALDKETRDTASE"/>
</dbReference>
<evidence type="ECO:0000256" key="1">
    <source>
        <dbReference type="ARBA" id="ARBA00023002"/>
    </source>
</evidence>
<dbReference type="InterPro" id="IPR018170">
    <property type="entry name" value="Aldo/ket_reductase_CS"/>
</dbReference>
<dbReference type="SUPFAM" id="SSF51430">
    <property type="entry name" value="NAD(P)-linked oxidoreductase"/>
    <property type="match status" value="1"/>
</dbReference>
<dbReference type="Gene3D" id="3.20.20.100">
    <property type="entry name" value="NADP-dependent oxidoreductase domain"/>
    <property type="match status" value="1"/>
</dbReference>
<dbReference type="EMBL" id="RSCD01000032">
    <property type="protein sequence ID" value="RSH80847.1"/>
    <property type="molecule type" value="Genomic_DNA"/>
</dbReference>
<dbReference type="OrthoDB" id="416253at2759"/>
<evidence type="ECO:0000313" key="6">
    <source>
        <dbReference type="EMBL" id="RSH80847.1"/>
    </source>
</evidence>
<gene>
    <name evidence="6" type="ORF">EHS25_007016</name>
</gene>
<dbReference type="PROSITE" id="PS00062">
    <property type="entry name" value="ALDOKETO_REDUCTASE_2"/>
    <property type="match status" value="1"/>
</dbReference>
<evidence type="ECO:0000313" key="7">
    <source>
        <dbReference type="Proteomes" id="UP000279259"/>
    </source>
</evidence>
<feature type="binding site" evidence="3">
    <location>
        <position position="112"/>
    </location>
    <ligand>
        <name>substrate</name>
    </ligand>
</feature>
<reference evidence="6 7" key="1">
    <citation type="submission" date="2018-11" db="EMBL/GenBank/DDBJ databases">
        <title>Genome sequence of Saitozyma podzolica DSM 27192.</title>
        <authorList>
            <person name="Aliyu H."/>
            <person name="Gorte O."/>
            <person name="Ochsenreither K."/>
        </authorList>
    </citation>
    <scope>NUCLEOTIDE SEQUENCE [LARGE SCALE GENOMIC DNA]</scope>
    <source>
        <strain evidence="6 7">DSM 27192</strain>
    </source>
</reference>
<dbReference type="GO" id="GO:0016652">
    <property type="term" value="F:oxidoreductase activity, acting on NAD(P)H as acceptor"/>
    <property type="evidence" value="ECO:0007669"/>
    <property type="project" value="InterPro"/>
</dbReference>
<feature type="site" description="Lowers pKa of active site Tyr" evidence="4">
    <location>
        <position position="77"/>
    </location>
</feature>
<sequence>MLAPTVKLNDGTSMPSLSFGTGTAVKIGGECTELVLEALKNGYTCIDTAQQYGTAGSVGEALKRWGGRREEVYIVTKFGRDGAQPEAFEPRKVLQEQLKLLGVDYVDMYLVHSPFYTGELSLVENWKVMEQLRAEGLCKSIGVSNYREEDLLAIKDAWSVPPAVNQIEFNPYIAHAPNMQRLLKLCKDLDIKVEAYGPLNSVFRSTGGPLDPVVDKIAKAKGATPAQILLRWALQYSGGIAVTTSRNSERQNEQLAGVSTVPALTEDEVEEIAQAGKGRFYRHFQAKVWDSAMP</sequence>
<dbReference type="AlphaFoldDB" id="A0A427XPU6"/>
<dbReference type="GO" id="GO:0016616">
    <property type="term" value="F:oxidoreductase activity, acting on the CH-OH group of donors, NAD or NADP as acceptor"/>
    <property type="evidence" value="ECO:0007669"/>
    <property type="project" value="UniProtKB-ARBA"/>
</dbReference>
<evidence type="ECO:0000256" key="3">
    <source>
        <dbReference type="PIRSR" id="PIRSR000097-2"/>
    </source>
</evidence>
<organism evidence="6 7">
    <name type="scientific">Saitozyma podzolica</name>
    <dbReference type="NCBI Taxonomy" id="1890683"/>
    <lineage>
        <taxon>Eukaryota</taxon>
        <taxon>Fungi</taxon>
        <taxon>Dikarya</taxon>
        <taxon>Basidiomycota</taxon>
        <taxon>Agaricomycotina</taxon>
        <taxon>Tremellomycetes</taxon>
        <taxon>Tremellales</taxon>
        <taxon>Trimorphomycetaceae</taxon>
        <taxon>Saitozyma</taxon>
    </lineage>
</organism>
<dbReference type="InterPro" id="IPR020471">
    <property type="entry name" value="AKR"/>
</dbReference>
<dbReference type="InterPro" id="IPR036812">
    <property type="entry name" value="NAD(P)_OxRdtase_dom_sf"/>
</dbReference>
<evidence type="ECO:0000259" key="5">
    <source>
        <dbReference type="Pfam" id="PF00248"/>
    </source>
</evidence>
<dbReference type="STRING" id="1890683.A0A427XPU6"/>
<proteinExistence type="predicted"/>
<keyword evidence="1" id="KW-0560">Oxidoreductase</keyword>
<dbReference type="PANTHER" id="PTHR11732">
    <property type="entry name" value="ALDO/KETO REDUCTASE"/>
    <property type="match status" value="1"/>
</dbReference>
<dbReference type="Proteomes" id="UP000279259">
    <property type="component" value="Unassembled WGS sequence"/>
</dbReference>
<protein>
    <recommendedName>
        <fullName evidence="5">NADP-dependent oxidoreductase domain-containing protein</fullName>
    </recommendedName>
</protein>
<keyword evidence="7" id="KW-1185">Reference proteome</keyword>
<dbReference type="InterPro" id="IPR044494">
    <property type="entry name" value="AKR3C2/3"/>
</dbReference>
<dbReference type="PIRSF" id="PIRSF000097">
    <property type="entry name" value="AKR"/>
    <property type="match status" value="1"/>
</dbReference>
<feature type="domain" description="NADP-dependent oxidoreductase" evidence="5">
    <location>
        <begin position="32"/>
        <end position="275"/>
    </location>
</feature>
<evidence type="ECO:0000256" key="4">
    <source>
        <dbReference type="PIRSR" id="PIRSR000097-3"/>
    </source>
</evidence>
<name>A0A427XPU6_9TREE</name>
<dbReference type="CDD" id="cd19120">
    <property type="entry name" value="AKR_AKR3C2-3"/>
    <property type="match status" value="1"/>
</dbReference>
<accession>A0A427XPU6</accession>
<feature type="active site" description="Proton donor" evidence="2">
    <location>
        <position position="52"/>
    </location>
</feature>